<dbReference type="EMBL" id="CP087164">
    <property type="protein sequence ID" value="UGS38545.1"/>
    <property type="molecule type" value="Genomic_DNA"/>
</dbReference>
<evidence type="ECO:0000313" key="2">
    <source>
        <dbReference type="Proteomes" id="UP001162834"/>
    </source>
</evidence>
<gene>
    <name evidence="1" type="ORF">DSM104329_04975</name>
</gene>
<organism evidence="1 2">
    <name type="scientific">Capillimicrobium parvum</name>
    <dbReference type="NCBI Taxonomy" id="2884022"/>
    <lineage>
        <taxon>Bacteria</taxon>
        <taxon>Bacillati</taxon>
        <taxon>Actinomycetota</taxon>
        <taxon>Thermoleophilia</taxon>
        <taxon>Solirubrobacterales</taxon>
        <taxon>Capillimicrobiaceae</taxon>
        <taxon>Capillimicrobium</taxon>
    </lineage>
</organism>
<dbReference type="RefSeq" id="WP_259312566.1">
    <property type="nucleotide sequence ID" value="NZ_CP087164.1"/>
</dbReference>
<dbReference type="AlphaFoldDB" id="A0A9E6Y237"/>
<evidence type="ECO:0000313" key="1">
    <source>
        <dbReference type="EMBL" id="UGS38545.1"/>
    </source>
</evidence>
<keyword evidence="2" id="KW-1185">Reference proteome</keyword>
<dbReference type="KEGG" id="sbae:DSM104329_04975"/>
<protein>
    <submittedName>
        <fullName evidence="1">Uncharacterized protein</fullName>
    </submittedName>
</protein>
<sequence length="100" mass="10845">MFSNVLRDAELVDFAHDAVAPLNAYLEDAAEVLTVGRQARGRRRQLLVAAVRHALAFSTWRSLSAQGIARLDAVRLVTALVEAAAAPQARSRRPSLSAPR</sequence>
<accession>A0A9E6Y237</accession>
<proteinExistence type="predicted"/>
<name>A0A9E6Y237_9ACTN</name>
<dbReference type="Proteomes" id="UP001162834">
    <property type="component" value="Chromosome"/>
</dbReference>
<reference evidence="1" key="1">
    <citation type="journal article" date="2022" name="Int. J. Syst. Evol. Microbiol.">
        <title>Pseudomonas aegrilactucae sp. nov. and Pseudomonas morbosilactucae sp. nov., pathogens causing bacterial rot of lettuce in Japan.</title>
        <authorList>
            <person name="Sawada H."/>
            <person name="Fujikawa T."/>
            <person name="Satou M."/>
        </authorList>
    </citation>
    <scope>NUCLEOTIDE SEQUENCE</scope>
    <source>
        <strain evidence="1">0166_1</strain>
    </source>
</reference>